<protein>
    <submittedName>
        <fullName evidence="1">Uncharacterized protein</fullName>
    </submittedName>
</protein>
<reference evidence="1" key="1">
    <citation type="submission" date="2022-07" db="EMBL/GenBank/DDBJ databases">
        <title>Genome Sequence of Phlebia brevispora.</title>
        <authorList>
            <person name="Buettner E."/>
        </authorList>
    </citation>
    <scope>NUCLEOTIDE SEQUENCE</scope>
    <source>
        <strain evidence="1">MPL23</strain>
    </source>
</reference>
<comment type="caution">
    <text evidence="1">The sequence shown here is derived from an EMBL/GenBank/DDBJ whole genome shotgun (WGS) entry which is preliminary data.</text>
</comment>
<organism evidence="1 2">
    <name type="scientific">Phlebia brevispora</name>
    <dbReference type="NCBI Taxonomy" id="194682"/>
    <lineage>
        <taxon>Eukaryota</taxon>
        <taxon>Fungi</taxon>
        <taxon>Dikarya</taxon>
        <taxon>Basidiomycota</taxon>
        <taxon>Agaricomycotina</taxon>
        <taxon>Agaricomycetes</taxon>
        <taxon>Polyporales</taxon>
        <taxon>Meruliaceae</taxon>
        <taxon>Phlebia</taxon>
    </lineage>
</organism>
<keyword evidence="2" id="KW-1185">Reference proteome</keyword>
<evidence type="ECO:0000313" key="1">
    <source>
        <dbReference type="EMBL" id="KAJ3532143.1"/>
    </source>
</evidence>
<evidence type="ECO:0000313" key="2">
    <source>
        <dbReference type="Proteomes" id="UP001148662"/>
    </source>
</evidence>
<name>A0ACC1S4Z5_9APHY</name>
<proteinExistence type="predicted"/>
<dbReference type="EMBL" id="JANHOG010001751">
    <property type="protein sequence ID" value="KAJ3532143.1"/>
    <property type="molecule type" value="Genomic_DNA"/>
</dbReference>
<sequence length="206" mass="22093">MSVVALSALLAAAASVATAQVTNVSQQFPATPLANKHFSYPSGIPYKADQDDLLRGTQLGYNICNSTTEGPDSLCQTAFVNHIDDWCVWAPATPNETIADTEGEEVAWCTKPGHGTRLIPAGAIKGVQFLVSPSYLEVLAFIDQTMLNLQASDYGGELDPHGADLRGNPLGGLMYSNNLPQSGTGDNNSYTQVIEWHKYVPSRFCV</sequence>
<accession>A0ACC1S4Z5</accession>
<gene>
    <name evidence="1" type="ORF">NM688_g7466</name>
</gene>
<dbReference type="Proteomes" id="UP001148662">
    <property type="component" value="Unassembled WGS sequence"/>
</dbReference>